<dbReference type="RefSeq" id="WP_009577887.1">
    <property type="nucleotide sequence ID" value="NZ_AMZN01000006.1"/>
</dbReference>
<proteinExistence type="predicted"/>
<accession>L8K1I5</accession>
<reference evidence="2 3" key="1">
    <citation type="submission" date="2012-12" db="EMBL/GenBank/DDBJ databases">
        <title>Genome assembly of Fulvivirga imtechensis AK7.</title>
        <authorList>
            <person name="Nupur N."/>
            <person name="Khatri I."/>
            <person name="Kumar R."/>
            <person name="Subramanian S."/>
            <person name="Pinnaka A."/>
        </authorList>
    </citation>
    <scope>NUCLEOTIDE SEQUENCE [LARGE SCALE GENOMIC DNA]</scope>
    <source>
        <strain evidence="2 3">AK7</strain>
    </source>
</reference>
<evidence type="ECO:0000313" key="3">
    <source>
        <dbReference type="Proteomes" id="UP000011135"/>
    </source>
</evidence>
<name>L8K1I5_9BACT</name>
<protein>
    <recommendedName>
        <fullName evidence="4">Lipoprotein</fullName>
    </recommendedName>
</protein>
<keyword evidence="1" id="KW-0732">Signal</keyword>
<sequence length="266" mass="29613">MKKKMMFSTKTMILAITLLTSLMYSCEEENTIAPDDQVTEADGLLFTPKMLATIQLTDGASVVFRSEADGVVYEEIGSSLGEKLQQASMLERFLALTNESVPVPDDIMALETDEALKTSAKQRGTVAQHPEVIYSEMSALTANEENSNCSGHSYYDTDAFGQFYRTYKGYTWGIAGATVYSSWKNGADKCKTVNLYLVNCSGTNTLSADTWYKNVWGNYVKQDVINVSPSNSRFWSKTYTSKRNRRVFVSGFGSGTFGGYVLFRDY</sequence>
<evidence type="ECO:0008006" key="4">
    <source>
        <dbReference type="Google" id="ProtNLM"/>
    </source>
</evidence>
<dbReference type="eggNOG" id="ENOG5033TTP">
    <property type="taxonomic scope" value="Bacteria"/>
</dbReference>
<dbReference type="EMBL" id="AMZN01000006">
    <property type="protein sequence ID" value="ELR73307.1"/>
    <property type="molecule type" value="Genomic_DNA"/>
</dbReference>
<feature type="chain" id="PRO_5003993752" description="Lipoprotein" evidence="1">
    <location>
        <begin position="27"/>
        <end position="266"/>
    </location>
</feature>
<organism evidence="2 3">
    <name type="scientific">Fulvivirga imtechensis AK7</name>
    <dbReference type="NCBI Taxonomy" id="1237149"/>
    <lineage>
        <taxon>Bacteria</taxon>
        <taxon>Pseudomonadati</taxon>
        <taxon>Bacteroidota</taxon>
        <taxon>Cytophagia</taxon>
        <taxon>Cytophagales</taxon>
        <taxon>Fulvivirgaceae</taxon>
        <taxon>Fulvivirga</taxon>
    </lineage>
</organism>
<keyword evidence="3" id="KW-1185">Reference proteome</keyword>
<evidence type="ECO:0000313" key="2">
    <source>
        <dbReference type="EMBL" id="ELR73307.1"/>
    </source>
</evidence>
<dbReference type="Proteomes" id="UP000011135">
    <property type="component" value="Unassembled WGS sequence"/>
</dbReference>
<gene>
    <name evidence="2" type="ORF">C900_04159</name>
</gene>
<comment type="caution">
    <text evidence="2">The sequence shown here is derived from an EMBL/GenBank/DDBJ whole genome shotgun (WGS) entry which is preliminary data.</text>
</comment>
<dbReference type="PROSITE" id="PS51257">
    <property type="entry name" value="PROKAR_LIPOPROTEIN"/>
    <property type="match status" value="1"/>
</dbReference>
<dbReference type="AlphaFoldDB" id="L8K1I5"/>
<dbReference type="OrthoDB" id="1158062at2"/>
<feature type="signal peptide" evidence="1">
    <location>
        <begin position="1"/>
        <end position="26"/>
    </location>
</feature>
<evidence type="ECO:0000256" key="1">
    <source>
        <dbReference type="SAM" id="SignalP"/>
    </source>
</evidence>